<dbReference type="Proteomes" id="UP000468943">
    <property type="component" value="Unassembled WGS sequence"/>
</dbReference>
<evidence type="ECO:0000313" key="3">
    <source>
        <dbReference type="Proteomes" id="UP000468943"/>
    </source>
</evidence>
<dbReference type="SUPFAM" id="SSF47090">
    <property type="entry name" value="PGBD-like"/>
    <property type="match status" value="1"/>
</dbReference>
<evidence type="ECO:0000259" key="1">
    <source>
        <dbReference type="Pfam" id="PF01471"/>
    </source>
</evidence>
<dbReference type="Pfam" id="PF01471">
    <property type="entry name" value="PG_binding_1"/>
    <property type="match status" value="1"/>
</dbReference>
<proteinExistence type="predicted"/>
<accession>A0A6I4SSY0</accession>
<comment type="caution">
    <text evidence="2">The sequence shown here is derived from an EMBL/GenBank/DDBJ whole genome shotgun (WGS) entry which is preliminary data.</text>
</comment>
<sequence>MKNWNMTAFLAGAALAVTGFGSAPIAAQGADSSFAVEGAGTLDCAAFTAAREDRSSAEYQRMIGFVEGYLSAANRYEPNTFDLTPWHNAAALDIILKSHCSEHSSDTLVSVVQRMVTGLRPVRVAQYSPMLEVGDDKHRTYVYETILRRTQAALKLRGFYAGEEDGRFSPELRDALLSFQKQSSLMTTGVPDPATLWTLLNP</sequence>
<dbReference type="EMBL" id="WTYS01000001">
    <property type="protein sequence ID" value="MXO57642.1"/>
    <property type="molecule type" value="Genomic_DNA"/>
</dbReference>
<name>A0A6I4SSY0_9SPHN</name>
<dbReference type="Gene3D" id="1.10.101.10">
    <property type="entry name" value="PGBD-like superfamily/PGBD"/>
    <property type="match status" value="1"/>
</dbReference>
<dbReference type="AlphaFoldDB" id="A0A6I4SSY0"/>
<dbReference type="InterPro" id="IPR036365">
    <property type="entry name" value="PGBD-like_sf"/>
</dbReference>
<evidence type="ECO:0000313" key="2">
    <source>
        <dbReference type="EMBL" id="MXO57642.1"/>
    </source>
</evidence>
<keyword evidence="3" id="KW-1185">Reference proteome</keyword>
<gene>
    <name evidence="2" type="ORF">GRI36_12205</name>
</gene>
<reference evidence="2 3" key="1">
    <citation type="submission" date="2019-12" db="EMBL/GenBank/DDBJ databases">
        <title>Genomic-based taxomic classification of the family Erythrobacteraceae.</title>
        <authorList>
            <person name="Xu L."/>
        </authorList>
    </citation>
    <scope>NUCLEOTIDE SEQUENCE [LARGE SCALE GENOMIC DNA]</scope>
    <source>
        <strain evidence="2 3">JCM 17802</strain>
    </source>
</reference>
<dbReference type="RefSeq" id="WP_160598699.1">
    <property type="nucleotide sequence ID" value="NZ_WTYS01000001.1"/>
</dbReference>
<dbReference type="InterPro" id="IPR036366">
    <property type="entry name" value="PGBDSf"/>
</dbReference>
<protein>
    <recommendedName>
        <fullName evidence="1">Peptidoglycan binding-like domain-containing protein</fullName>
    </recommendedName>
</protein>
<dbReference type="InterPro" id="IPR002477">
    <property type="entry name" value="Peptidoglycan-bd-like"/>
</dbReference>
<dbReference type="OrthoDB" id="6507154at2"/>
<organism evidence="2 3">
    <name type="scientific">Pontixanthobacter gangjinensis</name>
    <dbReference type="NCBI Taxonomy" id="1028742"/>
    <lineage>
        <taxon>Bacteria</taxon>
        <taxon>Pseudomonadati</taxon>
        <taxon>Pseudomonadota</taxon>
        <taxon>Alphaproteobacteria</taxon>
        <taxon>Sphingomonadales</taxon>
        <taxon>Erythrobacteraceae</taxon>
        <taxon>Pontixanthobacter</taxon>
    </lineage>
</organism>
<feature type="domain" description="Peptidoglycan binding-like" evidence="1">
    <location>
        <begin position="150"/>
        <end position="196"/>
    </location>
</feature>